<dbReference type="InterPro" id="IPR000301">
    <property type="entry name" value="Tetraspanin_animals"/>
</dbReference>
<dbReference type="RefSeq" id="XP_055882021.1">
    <property type="nucleotide sequence ID" value="XM_056026046.1"/>
</dbReference>
<dbReference type="SUPFAM" id="SSF48652">
    <property type="entry name" value="Tetraspanin"/>
    <property type="match status" value="1"/>
</dbReference>
<evidence type="ECO:0000313" key="10">
    <source>
        <dbReference type="RefSeq" id="XP_055882023.1"/>
    </source>
</evidence>
<keyword evidence="5 6" id="KW-0472">Membrane</keyword>
<gene>
    <name evidence="8 9 10" type="primary">LOC106056526</name>
</gene>
<evidence type="ECO:0000256" key="4">
    <source>
        <dbReference type="ARBA" id="ARBA00022989"/>
    </source>
</evidence>
<dbReference type="PRINTS" id="PR00259">
    <property type="entry name" value="TMFOUR"/>
</dbReference>
<dbReference type="InterPro" id="IPR018499">
    <property type="entry name" value="Tetraspanin/Peripherin"/>
</dbReference>
<evidence type="ECO:0000256" key="6">
    <source>
        <dbReference type="RuleBase" id="RU361218"/>
    </source>
</evidence>
<evidence type="ECO:0000256" key="1">
    <source>
        <dbReference type="ARBA" id="ARBA00004141"/>
    </source>
</evidence>
<dbReference type="Gene3D" id="1.10.1450.10">
    <property type="entry name" value="Tetraspanin"/>
    <property type="match status" value="1"/>
</dbReference>
<dbReference type="PROSITE" id="PS00421">
    <property type="entry name" value="TM4_1"/>
    <property type="match status" value="1"/>
</dbReference>
<dbReference type="AlphaFoldDB" id="A0A9W3A4B1"/>
<dbReference type="OrthoDB" id="10033535at2759"/>
<dbReference type="GO" id="GO:0005886">
    <property type="term" value="C:plasma membrane"/>
    <property type="evidence" value="ECO:0007669"/>
    <property type="project" value="TreeGrafter"/>
</dbReference>
<feature type="transmembrane region" description="Helical" evidence="6">
    <location>
        <begin position="115"/>
        <end position="139"/>
    </location>
</feature>
<dbReference type="PIRSF" id="PIRSF002419">
    <property type="entry name" value="Tetraspanin"/>
    <property type="match status" value="1"/>
</dbReference>
<evidence type="ECO:0000313" key="7">
    <source>
        <dbReference type="Proteomes" id="UP001165740"/>
    </source>
</evidence>
<feature type="transmembrane region" description="Helical" evidence="6">
    <location>
        <begin position="37"/>
        <end position="60"/>
    </location>
</feature>
<comment type="subcellular location">
    <subcellularLocation>
        <location evidence="1 6">Membrane</location>
        <topology evidence="1 6">Multi-pass membrane protein</topology>
    </subcellularLocation>
</comment>
<evidence type="ECO:0000313" key="8">
    <source>
        <dbReference type="RefSeq" id="XP_055882021.1"/>
    </source>
</evidence>
<accession>A0A9W3A4B1</accession>
<dbReference type="GeneID" id="106056526"/>
<feature type="transmembrane region" description="Helical" evidence="6">
    <location>
        <begin position="275"/>
        <end position="298"/>
    </location>
</feature>
<dbReference type="PANTHER" id="PTHR19282">
    <property type="entry name" value="TETRASPANIN"/>
    <property type="match status" value="1"/>
</dbReference>
<evidence type="ECO:0000313" key="9">
    <source>
        <dbReference type="RefSeq" id="XP_055882022.1"/>
    </source>
</evidence>
<dbReference type="OMA" id="QYIPESC"/>
<comment type="similarity">
    <text evidence="2 6">Belongs to the tetraspanin (TM4SF) family.</text>
</comment>
<evidence type="ECO:0000256" key="5">
    <source>
        <dbReference type="ARBA" id="ARBA00023136"/>
    </source>
</evidence>
<dbReference type="RefSeq" id="XP_055882022.1">
    <property type="nucleotide sequence ID" value="XM_056026047.1"/>
</dbReference>
<name>A0A9W3A4B1_BIOGL</name>
<dbReference type="InterPro" id="IPR008952">
    <property type="entry name" value="Tetraspanin_EC2_sf"/>
</dbReference>
<organism evidence="7 10">
    <name type="scientific">Biomphalaria glabrata</name>
    <name type="common">Bloodfluke planorb</name>
    <name type="synonym">Freshwater snail</name>
    <dbReference type="NCBI Taxonomy" id="6526"/>
    <lineage>
        <taxon>Eukaryota</taxon>
        <taxon>Metazoa</taxon>
        <taxon>Spiralia</taxon>
        <taxon>Lophotrochozoa</taxon>
        <taxon>Mollusca</taxon>
        <taxon>Gastropoda</taxon>
        <taxon>Heterobranchia</taxon>
        <taxon>Euthyneura</taxon>
        <taxon>Panpulmonata</taxon>
        <taxon>Hygrophila</taxon>
        <taxon>Lymnaeoidea</taxon>
        <taxon>Planorbidae</taxon>
        <taxon>Biomphalaria</taxon>
    </lineage>
</organism>
<dbReference type="Pfam" id="PF00335">
    <property type="entry name" value="Tetraspanin"/>
    <property type="match status" value="1"/>
</dbReference>
<feature type="transmembrane region" description="Helical" evidence="6">
    <location>
        <begin position="80"/>
        <end position="103"/>
    </location>
</feature>
<keyword evidence="7" id="KW-1185">Reference proteome</keyword>
<dbReference type="Proteomes" id="UP001165740">
    <property type="component" value="Chromosome 4"/>
</dbReference>
<evidence type="ECO:0000256" key="3">
    <source>
        <dbReference type="ARBA" id="ARBA00022692"/>
    </source>
</evidence>
<reference evidence="8 9" key="1">
    <citation type="submission" date="2025-04" db="UniProtKB">
        <authorList>
            <consortium name="RefSeq"/>
        </authorList>
    </citation>
    <scope>IDENTIFICATION</scope>
</reference>
<dbReference type="InterPro" id="IPR018503">
    <property type="entry name" value="Tetraspanin_CS"/>
</dbReference>
<keyword evidence="4 6" id="KW-1133">Transmembrane helix</keyword>
<protein>
    <recommendedName>
        <fullName evidence="6">Tetraspanin</fullName>
    </recommendedName>
</protein>
<proteinExistence type="inferred from homology"/>
<dbReference type="PANTHER" id="PTHR19282:SF544">
    <property type="entry name" value="TETRASPANIN"/>
    <property type="match status" value="1"/>
</dbReference>
<evidence type="ECO:0000256" key="2">
    <source>
        <dbReference type="ARBA" id="ARBA00006840"/>
    </source>
</evidence>
<keyword evidence="3 6" id="KW-0812">Transmembrane</keyword>
<dbReference type="RefSeq" id="XP_055882023.1">
    <property type="nucleotide sequence ID" value="XM_056026048.1"/>
</dbReference>
<sequence length="308" mass="33959">MGIKTEVKNDQVLNKYGYDDLVTSEDEKMGLSGCGKFLKYSMFMFNSVILVAGCGLLGFGVYVRNSEEKMAQLATILGSFYYTAFSTSLIVLGGVVIVISFLGCCGAIKEVKCMLGTFFVLLFVMLLSMVIGGIIVYVYRENIGDAVLTELSKSLNTTYGVSGDREVTKAWDLIQKLFQCCGVSGGVNSTTSWAYYREYTFWFKNQTDDMREYVPESCCRNVFGNNRTKCVGGSGYENIIPAILPPVGAHQENDLLYTNGCYTAIVTFLTDNVRILAGVASAVSVLMVLGMTFAICLCRRIKDDFLFD</sequence>